<dbReference type="OrthoDB" id="10251242at2759"/>
<comment type="caution">
    <text evidence="5">The sequence shown here is derived from an EMBL/GenBank/DDBJ whole genome shotgun (WGS) entry which is preliminary data.</text>
</comment>
<accession>A0A8H5D5Y1</accession>
<dbReference type="Pfam" id="PF01596">
    <property type="entry name" value="Methyltransf_3"/>
    <property type="match status" value="1"/>
</dbReference>
<reference evidence="5 6" key="1">
    <citation type="journal article" date="2020" name="ISME J.">
        <title>Uncovering the hidden diversity of litter-decomposition mechanisms in mushroom-forming fungi.</title>
        <authorList>
            <person name="Floudas D."/>
            <person name="Bentzer J."/>
            <person name="Ahren D."/>
            <person name="Johansson T."/>
            <person name="Persson P."/>
            <person name="Tunlid A."/>
        </authorList>
    </citation>
    <scope>NUCLEOTIDE SEQUENCE [LARGE SCALE GENOMIC DNA]</scope>
    <source>
        <strain evidence="5 6">CBS 291.85</strain>
    </source>
</reference>
<evidence type="ECO:0000256" key="1">
    <source>
        <dbReference type="ARBA" id="ARBA00022603"/>
    </source>
</evidence>
<dbReference type="InterPro" id="IPR002935">
    <property type="entry name" value="SAM_O-MeTrfase"/>
</dbReference>
<dbReference type="GO" id="GO:0008757">
    <property type="term" value="F:S-adenosylmethionine-dependent methyltransferase activity"/>
    <property type="evidence" value="ECO:0007669"/>
    <property type="project" value="TreeGrafter"/>
</dbReference>
<sequence>MTTIEDRARESDNYNNSFLVPADPVLDAALKNASDKGLPVDDGVSKAQGKFLYLLAKTLNAKRILEVGTLGGYSTIWLGRALPEDGELYTLEVSKEHAKVAEENLSVAGLSAKCKVIVGPAYNSMLDMKPEVPYDLIFIDADKPSNTKYFTEAKRLVRAGGVIIVDNVIQFPDHVEEILQALRNDKDLEAVTMGTIGEKGYDGFIYARKRSGS</sequence>
<keyword evidence="1" id="KW-0489">Methyltransferase</keyword>
<name>A0A8H5D5Y1_9AGAR</name>
<protein>
    <recommendedName>
        <fullName evidence="7">O-methyltransferase</fullName>
    </recommendedName>
</protein>
<dbReference type="SUPFAM" id="SSF53335">
    <property type="entry name" value="S-adenosyl-L-methionine-dependent methyltransferases"/>
    <property type="match status" value="1"/>
</dbReference>
<dbReference type="PANTHER" id="PTHR10509">
    <property type="entry name" value="O-METHYLTRANSFERASE-RELATED"/>
    <property type="match status" value="1"/>
</dbReference>
<dbReference type="GO" id="GO:0008171">
    <property type="term" value="F:O-methyltransferase activity"/>
    <property type="evidence" value="ECO:0007669"/>
    <property type="project" value="InterPro"/>
</dbReference>
<dbReference type="InterPro" id="IPR029063">
    <property type="entry name" value="SAM-dependent_MTases_sf"/>
</dbReference>
<gene>
    <name evidence="5" type="ORF">D9758_010602</name>
</gene>
<evidence type="ECO:0000256" key="3">
    <source>
        <dbReference type="ARBA" id="ARBA00022691"/>
    </source>
</evidence>
<dbReference type="AlphaFoldDB" id="A0A8H5D5Y1"/>
<comment type="similarity">
    <text evidence="4">Belongs to the class I-like SAM-binding methyltransferase superfamily. Cation-dependent O-methyltransferase family.</text>
</comment>
<dbReference type="Gene3D" id="3.40.50.150">
    <property type="entry name" value="Vaccinia Virus protein VP39"/>
    <property type="match status" value="1"/>
</dbReference>
<dbReference type="GO" id="GO:0032259">
    <property type="term" value="P:methylation"/>
    <property type="evidence" value="ECO:0007669"/>
    <property type="project" value="UniProtKB-KW"/>
</dbReference>
<dbReference type="Proteomes" id="UP000559256">
    <property type="component" value="Unassembled WGS sequence"/>
</dbReference>
<evidence type="ECO:0000256" key="4">
    <source>
        <dbReference type="ARBA" id="ARBA00023453"/>
    </source>
</evidence>
<dbReference type="CDD" id="cd02440">
    <property type="entry name" value="AdoMet_MTases"/>
    <property type="match status" value="1"/>
</dbReference>
<keyword evidence="6" id="KW-1185">Reference proteome</keyword>
<evidence type="ECO:0008006" key="7">
    <source>
        <dbReference type="Google" id="ProtNLM"/>
    </source>
</evidence>
<organism evidence="5 6">
    <name type="scientific">Tetrapyrgos nigripes</name>
    <dbReference type="NCBI Taxonomy" id="182062"/>
    <lineage>
        <taxon>Eukaryota</taxon>
        <taxon>Fungi</taxon>
        <taxon>Dikarya</taxon>
        <taxon>Basidiomycota</taxon>
        <taxon>Agaricomycotina</taxon>
        <taxon>Agaricomycetes</taxon>
        <taxon>Agaricomycetidae</taxon>
        <taxon>Agaricales</taxon>
        <taxon>Marasmiineae</taxon>
        <taxon>Marasmiaceae</taxon>
        <taxon>Tetrapyrgos</taxon>
    </lineage>
</organism>
<dbReference type="InterPro" id="IPR050362">
    <property type="entry name" value="Cation-dep_OMT"/>
</dbReference>
<proteinExistence type="inferred from homology"/>
<evidence type="ECO:0000256" key="2">
    <source>
        <dbReference type="ARBA" id="ARBA00022679"/>
    </source>
</evidence>
<dbReference type="PROSITE" id="PS51682">
    <property type="entry name" value="SAM_OMT_I"/>
    <property type="match status" value="1"/>
</dbReference>
<evidence type="ECO:0000313" key="5">
    <source>
        <dbReference type="EMBL" id="KAF5353793.1"/>
    </source>
</evidence>
<keyword evidence="3" id="KW-0949">S-adenosyl-L-methionine</keyword>
<dbReference type="PANTHER" id="PTHR10509:SF14">
    <property type="entry name" value="CAFFEOYL-COA O-METHYLTRANSFERASE 3-RELATED"/>
    <property type="match status" value="1"/>
</dbReference>
<keyword evidence="2" id="KW-0808">Transferase</keyword>
<evidence type="ECO:0000313" key="6">
    <source>
        <dbReference type="Proteomes" id="UP000559256"/>
    </source>
</evidence>
<dbReference type="EMBL" id="JAACJM010000061">
    <property type="protein sequence ID" value="KAF5353793.1"/>
    <property type="molecule type" value="Genomic_DNA"/>
</dbReference>